<feature type="transmembrane region" description="Helical" evidence="8">
    <location>
        <begin position="171"/>
        <end position="190"/>
    </location>
</feature>
<feature type="non-terminal residue" evidence="10">
    <location>
        <position position="277"/>
    </location>
</feature>
<dbReference type="InterPro" id="IPR017452">
    <property type="entry name" value="GPCR_Rhodpsn_7TM"/>
</dbReference>
<accession>B3RTW9</accession>
<keyword evidence="2 8" id="KW-0812">Transmembrane</keyword>
<dbReference type="PANTHER" id="PTHR45695:SF9">
    <property type="entry name" value="LEUCOKININ RECEPTOR"/>
    <property type="match status" value="1"/>
</dbReference>
<sequence>SIPSAIIFIFGITGNLAIIITMIRYHKTKSKERFFCLIGNLAGYDIFILLFSMTLKMTNYFITWPFGSFLCHIYNGFQSYFMAGSAITMTFMALEHYRVVIKEVNAYSKSSGKIIITVVIALTASICACPSIIYSKYVSHSESSVKCFIQFFQDLNQDKIVWQTYRNCRYVIFYLFPLIVVVTTYFQMLLTLNRYSRTSLAEYHLTKVKEQKNIMKMILYTNVTFVICWTPYFMYGFIVYFNHTVDDGIQLHRLIRVACELIAYINSAIHPFIYAKY</sequence>
<keyword evidence="7" id="KW-0807">Transducer</keyword>
<dbReference type="Gene3D" id="1.20.1070.10">
    <property type="entry name" value="Rhodopsin 7-helix transmembrane proteins"/>
    <property type="match status" value="1"/>
</dbReference>
<dbReference type="GO" id="GO:0007186">
    <property type="term" value="P:G protein-coupled receptor signaling pathway"/>
    <property type="evidence" value="ECO:0000318"/>
    <property type="project" value="GO_Central"/>
</dbReference>
<feature type="transmembrane region" description="Helical" evidence="8">
    <location>
        <begin position="34"/>
        <end position="53"/>
    </location>
</feature>
<organism evidence="10 11">
    <name type="scientific">Trichoplax adhaerens</name>
    <name type="common">Trichoplax reptans</name>
    <dbReference type="NCBI Taxonomy" id="10228"/>
    <lineage>
        <taxon>Eukaryota</taxon>
        <taxon>Metazoa</taxon>
        <taxon>Placozoa</taxon>
        <taxon>Uniplacotomia</taxon>
        <taxon>Trichoplacea</taxon>
        <taxon>Trichoplacidae</taxon>
        <taxon>Trichoplax</taxon>
    </lineage>
</organism>
<dbReference type="Proteomes" id="UP000009022">
    <property type="component" value="Unassembled WGS sequence"/>
</dbReference>
<dbReference type="PROSITE" id="PS50262">
    <property type="entry name" value="G_PROTEIN_RECEP_F1_2"/>
    <property type="match status" value="1"/>
</dbReference>
<feature type="non-terminal residue" evidence="10">
    <location>
        <position position="1"/>
    </location>
</feature>
<dbReference type="PRINTS" id="PR00237">
    <property type="entry name" value="GPCRRHODOPSN"/>
</dbReference>
<dbReference type="EMBL" id="DS985244">
    <property type="protein sequence ID" value="EDV25699.1"/>
    <property type="molecule type" value="Genomic_DNA"/>
</dbReference>
<dbReference type="OrthoDB" id="9876908at2759"/>
<feature type="transmembrane region" description="Helical" evidence="8">
    <location>
        <begin position="6"/>
        <end position="25"/>
    </location>
</feature>
<dbReference type="PhylomeDB" id="B3RTW9"/>
<dbReference type="InterPro" id="IPR000276">
    <property type="entry name" value="GPCR_Rhodpsn"/>
</dbReference>
<dbReference type="CDD" id="cd00637">
    <property type="entry name" value="7tm_classA_rhodopsin-like"/>
    <property type="match status" value="1"/>
</dbReference>
<keyword evidence="3 8" id="KW-1133">Transmembrane helix</keyword>
<dbReference type="HOGENOM" id="CLU_009579_6_0_1"/>
<evidence type="ECO:0000256" key="2">
    <source>
        <dbReference type="ARBA" id="ARBA00022692"/>
    </source>
</evidence>
<dbReference type="GO" id="GO:0004930">
    <property type="term" value="F:G protein-coupled receptor activity"/>
    <property type="evidence" value="ECO:0000318"/>
    <property type="project" value="GO_Central"/>
</dbReference>
<protein>
    <recommendedName>
        <fullName evidence="9">G-protein coupled receptors family 1 profile domain-containing protein</fullName>
    </recommendedName>
</protein>
<dbReference type="GO" id="GO:0032870">
    <property type="term" value="P:cellular response to hormone stimulus"/>
    <property type="evidence" value="ECO:0000318"/>
    <property type="project" value="GO_Central"/>
</dbReference>
<dbReference type="eggNOG" id="KOG3656">
    <property type="taxonomic scope" value="Eukaryota"/>
</dbReference>
<gene>
    <name evidence="10" type="ORF">TRIADDRAFT_3799</name>
</gene>
<evidence type="ECO:0000256" key="8">
    <source>
        <dbReference type="SAM" id="Phobius"/>
    </source>
</evidence>
<evidence type="ECO:0000313" key="11">
    <source>
        <dbReference type="Proteomes" id="UP000009022"/>
    </source>
</evidence>
<dbReference type="STRING" id="10228.B3RTW9"/>
<keyword evidence="11" id="KW-1185">Reference proteome</keyword>
<evidence type="ECO:0000256" key="3">
    <source>
        <dbReference type="ARBA" id="ARBA00022989"/>
    </source>
</evidence>
<evidence type="ECO:0000256" key="4">
    <source>
        <dbReference type="ARBA" id="ARBA00023040"/>
    </source>
</evidence>
<comment type="subcellular location">
    <subcellularLocation>
        <location evidence="1">Membrane</location>
        <topology evidence="1">Multi-pass membrane protein</topology>
    </subcellularLocation>
</comment>
<evidence type="ECO:0000256" key="1">
    <source>
        <dbReference type="ARBA" id="ARBA00004141"/>
    </source>
</evidence>
<evidence type="ECO:0000256" key="6">
    <source>
        <dbReference type="ARBA" id="ARBA00023170"/>
    </source>
</evidence>
<reference evidence="10 11" key="1">
    <citation type="journal article" date="2008" name="Nature">
        <title>The Trichoplax genome and the nature of placozoans.</title>
        <authorList>
            <person name="Srivastava M."/>
            <person name="Begovic E."/>
            <person name="Chapman J."/>
            <person name="Putnam N.H."/>
            <person name="Hellsten U."/>
            <person name="Kawashima T."/>
            <person name="Kuo A."/>
            <person name="Mitros T."/>
            <person name="Salamov A."/>
            <person name="Carpenter M.L."/>
            <person name="Signorovitch A.Y."/>
            <person name="Moreno M.A."/>
            <person name="Kamm K."/>
            <person name="Grimwood J."/>
            <person name="Schmutz J."/>
            <person name="Shapiro H."/>
            <person name="Grigoriev I.V."/>
            <person name="Buss L.W."/>
            <person name="Schierwater B."/>
            <person name="Dellaporta S.L."/>
            <person name="Rokhsar D.S."/>
        </authorList>
    </citation>
    <scope>NUCLEOTIDE SEQUENCE [LARGE SCALE GENOMIC DNA]</scope>
    <source>
        <strain evidence="10 11">Grell-BS-1999</strain>
    </source>
</reference>
<evidence type="ECO:0000313" key="10">
    <source>
        <dbReference type="EMBL" id="EDV25699.1"/>
    </source>
</evidence>
<dbReference type="InParanoid" id="B3RTW9"/>
<evidence type="ECO:0000256" key="7">
    <source>
        <dbReference type="ARBA" id="ARBA00023224"/>
    </source>
</evidence>
<dbReference type="PANTHER" id="PTHR45695">
    <property type="entry name" value="LEUCOKININ RECEPTOR-RELATED"/>
    <property type="match status" value="1"/>
</dbReference>
<feature type="transmembrane region" description="Helical" evidence="8">
    <location>
        <begin position="114"/>
        <end position="134"/>
    </location>
</feature>
<dbReference type="OMA" id="ACELIAY"/>
<dbReference type="RefSeq" id="XP_002111732.1">
    <property type="nucleotide sequence ID" value="XM_002111696.1"/>
</dbReference>
<dbReference type="CTD" id="6752945"/>
<name>B3RTW9_TRIAD</name>
<dbReference type="KEGG" id="tad:TRIADDRAFT_3799"/>
<dbReference type="SUPFAM" id="SSF81321">
    <property type="entry name" value="Family A G protein-coupled receptor-like"/>
    <property type="match status" value="1"/>
</dbReference>
<keyword evidence="6" id="KW-0675">Receptor</keyword>
<dbReference type="AlphaFoldDB" id="B3RTW9"/>
<feature type="transmembrane region" description="Helical" evidence="8">
    <location>
        <begin position="217"/>
        <end position="241"/>
    </location>
</feature>
<feature type="transmembrane region" description="Helical" evidence="8">
    <location>
        <begin position="73"/>
        <end position="94"/>
    </location>
</feature>
<keyword evidence="4" id="KW-0297">G-protein coupled receptor</keyword>
<dbReference type="GeneID" id="6752945"/>
<proteinExistence type="predicted"/>
<dbReference type="Pfam" id="PF00001">
    <property type="entry name" value="7tm_1"/>
    <property type="match status" value="1"/>
</dbReference>
<evidence type="ECO:0000256" key="5">
    <source>
        <dbReference type="ARBA" id="ARBA00023136"/>
    </source>
</evidence>
<dbReference type="GO" id="GO:0005886">
    <property type="term" value="C:plasma membrane"/>
    <property type="evidence" value="ECO:0000318"/>
    <property type="project" value="GO_Central"/>
</dbReference>
<keyword evidence="5 8" id="KW-0472">Membrane</keyword>
<evidence type="ECO:0000259" key="9">
    <source>
        <dbReference type="PROSITE" id="PS50262"/>
    </source>
</evidence>
<feature type="domain" description="G-protein coupled receptors family 1 profile" evidence="9">
    <location>
        <begin position="14"/>
        <end position="274"/>
    </location>
</feature>